<dbReference type="InterPro" id="IPR025753">
    <property type="entry name" value="AAA_N_dom"/>
</dbReference>
<accession>A0ABR2U4E6</accession>
<dbReference type="Gene3D" id="1.10.8.20">
    <property type="entry name" value="N-terminal domain of phosphatidylinositol transfer protein sec14p"/>
    <property type="match status" value="1"/>
</dbReference>
<dbReference type="PANTHER" id="PTHR45657">
    <property type="entry name" value="CRAL-TRIO DOMAIN-CONTAINING PROTEIN YKL091C-RELATED"/>
    <property type="match status" value="1"/>
</dbReference>
<comment type="catalytic activity">
    <reaction evidence="7">
        <text>ATP + H2O = ADP + phosphate + H(+)</text>
        <dbReference type="Rhea" id="RHEA:13065"/>
        <dbReference type="ChEBI" id="CHEBI:15377"/>
        <dbReference type="ChEBI" id="CHEBI:15378"/>
        <dbReference type="ChEBI" id="CHEBI:30616"/>
        <dbReference type="ChEBI" id="CHEBI:43474"/>
        <dbReference type="ChEBI" id="CHEBI:456216"/>
    </reaction>
</comment>
<feature type="compositionally biased region" description="Polar residues" evidence="9">
    <location>
        <begin position="985"/>
        <end position="1001"/>
    </location>
</feature>
<gene>
    <name evidence="11" type="ORF">V6N11_058384</name>
</gene>
<dbReference type="InterPro" id="IPR036273">
    <property type="entry name" value="CRAL/TRIO_N_dom_sf"/>
</dbReference>
<keyword evidence="5" id="KW-0333">Golgi apparatus</keyword>
<dbReference type="SMART" id="SM00382">
    <property type="entry name" value="AAA"/>
    <property type="match status" value="1"/>
</dbReference>
<comment type="similarity">
    <text evidence="6">Belongs to the SFH family.</text>
</comment>
<dbReference type="InterPro" id="IPR003960">
    <property type="entry name" value="ATPase_AAA_CS"/>
</dbReference>
<comment type="subcellular location">
    <subcellularLocation>
        <location evidence="1">Cell membrane</location>
        <topology evidence="1">Peripheral membrane protein</topology>
    </subcellularLocation>
    <subcellularLocation>
        <location evidence="2">Golgi apparatus membrane</location>
        <topology evidence="2">Peripheral membrane protein</topology>
    </subcellularLocation>
</comment>
<evidence type="ECO:0000256" key="6">
    <source>
        <dbReference type="ARBA" id="ARBA00038020"/>
    </source>
</evidence>
<evidence type="ECO:0000256" key="1">
    <source>
        <dbReference type="ARBA" id="ARBA00004202"/>
    </source>
</evidence>
<dbReference type="Pfam" id="PF00650">
    <property type="entry name" value="CRAL_TRIO"/>
    <property type="match status" value="1"/>
</dbReference>
<evidence type="ECO:0000313" key="11">
    <source>
        <dbReference type="EMBL" id="KAK9044484.1"/>
    </source>
</evidence>
<feature type="domain" description="CRAL-TRIO" evidence="10">
    <location>
        <begin position="646"/>
        <end position="820"/>
    </location>
</feature>
<dbReference type="SUPFAM" id="SSF52540">
    <property type="entry name" value="P-loop containing nucleoside triphosphate hydrolases"/>
    <property type="match status" value="1"/>
</dbReference>
<dbReference type="SUPFAM" id="SSF52087">
    <property type="entry name" value="CRAL/TRIO domain"/>
    <property type="match status" value="1"/>
</dbReference>
<dbReference type="InterPro" id="IPR058017">
    <property type="entry name" value="At3g28540-like_C"/>
</dbReference>
<evidence type="ECO:0000256" key="8">
    <source>
        <dbReference type="SAM" id="Coils"/>
    </source>
</evidence>
<dbReference type="Pfam" id="PF25568">
    <property type="entry name" value="AAA_lid_At3g28540"/>
    <property type="match status" value="1"/>
</dbReference>
<keyword evidence="12" id="KW-1185">Reference proteome</keyword>
<dbReference type="Gene3D" id="6.10.280.40">
    <property type="match status" value="1"/>
</dbReference>
<dbReference type="InterPro" id="IPR051026">
    <property type="entry name" value="PI/PC_transfer"/>
</dbReference>
<evidence type="ECO:0000259" key="10">
    <source>
        <dbReference type="PROSITE" id="PS50191"/>
    </source>
</evidence>
<dbReference type="SMART" id="SM00516">
    <property type="entry name" value="SEC14"/>
    <property type="match status" value="1"/>
</dbReference>
<dbReference type="PROSITE" id="PS00674">
    <property type="entry name" value="AAA"/>
    <property type="match status" value="1"/>
</dbReference>
<dbReference type="InterPro" id="IPR001251">
    <property type="entry name" value="CRAL-TRIO_dom"/>
</dbReference>
<keyword evidence="3" id="KW-1003">Cell membrane</keyword>
<protein>
    <recommendedName>
        <fullName evidence="10">CRAL-TRIO domain-containing protein</fullName>
    </recommendedName>
</protein>
<dbReference type="Pfam" id="PF00004">
    <property type="entry name" value="AAA"/>
    <property type="match status" value="1"/>
</dbReference>
<evidence type="ECO:0000256" key="9">
    <source>
        <dbReference type="SAM" id="MobiDB-lite"/>
    </source>
</evidence>
<name>A0ABR2U4E6_9ROSI</name>
<dbReference type="InterPro" id="IPR027417">
    <property type="entry name" value="P-loop_NTPase"/>
</dbReference>
<dbReference type="Pfam" id="PF14363">
    <property type="entry name" value="AAA_assoc"/>
    <property type="match status" value="1"/>
</dbReference>
<dbReference type="Gene3D" id="3.40.50.300">
    <property type="entry name" value="P-loop containing nucleotide triphosphate hydrolases"/>
    <property type="match status" value="1"/>
</dbReference>
<keyword evidence="8" id="KW-0175">Coiled coil</keyword>
<dbReference type="InterPro" id="IPR003959">
    <property type="entry name" value="ATPase_AAA_core"/>
</dbReference>
<dbReference type="CDD" id="cd19510">
    <property type="entry name" value="RecA-like_BCS1"/>
    <property type="match status" value="1"/>
</dbReference>
<feature type="region of interest" description="Disordered" evidence="9">
    <location>
        <begin position="980"/>
        <end position="1015"/>
    </location>
</feature>
<evidence type="ECO:0000313" key="12">
    <source>
        <dbReference type="Proteomes" id="UP001396334"/>
    </source>
</evidence>
<evidence type="ECO:0000256" key="2">
    <source>
        <dbReference type="ARBA" id="ARBA00004395"/>
    </source>
</evidence>
<organism evidence="11 12">
    <name type="scientific">Hibiscus sabdariffa</name>
    <name type="common">roselle</name>
    <dbReference type="NCBI Taxonomy" id="183260"/>
    <lineage>
        <taxon>Eukaryota</taxon>
        <taxon>Viridiplantae</taxon>
        <taxon>Streptophyta</taxon>
        <taxon>Embryophyta</taxon>
        <taxon>Tracheophyta</taxon>
        <taxon>Spermatophyta</taxon>
        <taxon>Magnoliopsida</taxon>
        <taxon>eudicotyledons</taxon>
        <taxon>Gunneridae</taxon>
        <taxon>Pentapetalae</taxon>
        <taxon>rosids</taxon>
        <taxon>malvids</taxon>
        <taxon>Malvales</taxon>
        <taxon>Malvaceae</taxon>
        <taxon>Malvoideae</taxon>
        <taxon>Hibiscus</taxon>
    </lineage>
</organism>
<keyword evidence="4" id="KW-0653">Protein transport</keyword>
<dbReference type="SUPFAM" id="SSF46938">
    <property type="entry name" value="CRAL/TRIO N-terminal domain"/>
    <property type="match status" value="1"/>
</dbReference>
<feature type="region of interest" description="Disordered" evidence="9">
    <location>
        <begin position="843"/>
        <end position="866"/>
    </location>
</feature>
<dbReference type="Proteomes" id="UP001396334">
    <property type="component" value="Unassembled WGS sequence"/>
</dbReference>
<dbReference type="CDD" id="cd00170">
    <property type="entry name" value="SEC14"/>
    <property type="match status" value="1"/>
</dbReference>
<evidence type="ECO:0000256" key="7">
    <source>
        <dbReference type="ARBA" id="ARBA00049360"/>
    </source>
</evidence>
<dbReference type="PANTHER" id="PTHR45657:SF29">
    <property type="entry name" value="PHOSPHATIDYLINOSITOL_PHOSPHATIDYLCHOLINE TRANSFER PROTEIN SFH12"/>
    <property type="match status" value="1"/>
</dbReference>
<evidence type="ECO:0000256" key="4">
    <source>
        <dbReference type="ARBA" id="ARBA00022927"/>
    </source>
</evidence>
<dbReference type="InterPro" id="IPR036865">
    <property type="entry name" value="CRAL-TRIO_dom_sf"/>
</dbReference>
<dbReference type="Gene3D" id="3.40.525.10">
    <property type="entry name" value="CRAL-TRIO lipid binding domain"/>
    <property type="match status" value="1"/>
</dbReference>
<proteinExistence type="inferred from homology"/>
<keyword evidence="4" id="KW-0813">Transport</keyword>
<comment type="caution">
    <text evidence="11">The sequence shown here is derived from an EMBL/GenBank/DDBJ whole genome shotgun (WGS) entry which is preliminary data.</text>
</comment>
<dbReference type="EMBL" id="JBBPBN010000002">
    <property type="protein sequence ID" value="KAK9044484.1"/>
    <property type="molecule type" value="Genomic_DNA"/>
</dbReference>
<keyword evidence="3" id="KW-0472">Membrane</keyword>
<evidence type="ECO:0000256" key="5">
    <source>
        <dbReference type="ARBA" id="ARBA00023034"/>
    </source>
</evidence>
<dbReference type="PROSITE" id="PS50191">
    <property type="entry name" value="CRAL_TRIO"/>
    <property type="match status" value="1"/>
</dbReference>
<dbReference type="InterPro" id="IPR003593">
    <property type="entry name" value="AAA+_ATPase"/>
</dbReference>
<evidence type="ECO:0000256" key="3">
    <source>
        <dbReference type="ARBA" id="ARBA00022475"/>
    </source>
</evidence>
<sequence>MAAMFSSSEISKTTSSLFSAYASFAGSMMLVRSMANELIPRPLRSYLFNALRYLFAPLSPDLTLAIDERCGMGKNQVYEAAQVYLGTRISPKTERLKVSKTRKQKHLSIAIEKGETVVDRFEDVRLTWRLVCAEGQKPHTGEKRHFELVFNKKHKDKVLDFYLPYVLLKAEEIKNKDRVIKLYSRQCPFSEDDSERRGSWGSIILDHPATFDTLAMDPDLRKMIIDDLDRFVKRKGYYKKVGKAWKRGYLLYGPPGTGKSSLVAAIANYLKFDIYDLGLTSVRSDAELRRTLLSTTNRSILLIEDIDCSSEVLERQTTSKNKPQAAKSGHLTLSGILNCIDGLWSSCGDERIIVFTTNYKDRIDPALLRPGRMDLHINMSYCTTDGFRILASNYLGIGSKYNPFFGEIDGLLKSTEASPAEVAEELMRSDDANTSLQGLVDFLKRKRDGANETQNKPADCDEVGSSIRRLNAAVSRVKRMKTDGDGKKIMMVNRKGTVNGRIGLRRMNPKPLIMSDIPSQNQEIDASEEEKYTRGSFRKTASNRFRNSRKRRSSKVLSVEIDDERDVEEQQSVDALRQALIAEDLLPERHDDYHTMLRQVSSLFHHWFCKARRFDLEKTKQMWSDMIKWRKEFGTDTILEDFDFKERDEVVKYYPQGYHGVDKDGRPVYIERIGLVDATKLLQVTTMDRYLKYHVREFEKTFQFKFPACTIAAKKHIDQSTTILDVQGVGLKSFTKAARELITLLQKVDGDNYPETLNRMFIINAGSGFRMLWNTVKSFLDPKTTAKINVLGNKFQSKLLEIIDANELPDFLGGTCTCADHGGCMLSDKGPWKDPEILKMIENGQHKPGKKSQAQSNEEKTTIEDEPAAIPKASESLDVEVVPDAGKKPPLELPAPVNDNVQTIETEKVAPVVDKPVDLALQNENAGFVPRGNELAIVPKVDSREEACMVPVGLSSHLFTGVMTFVMGIGAMIKVTRNMPRKPTDGNSYSSQVESVNTGARSLQPSSQSPPPGALSAEELTSVMKRMAELEERLIVINKKPSTMPPDKEELLNTALTRADALEQELRATKKALEDSFAQQQELTAYLEKKKKKKKKTLGIQREESKVPWMNAGYVVAFELMVLLLWVRCHLGMDLLSEHKVIVDHDIKRGILKIPMD</sequence>
<feature type="coiled-coil region" evidence="8">
    <location>
        <begin position="1020"/>
        <end position="1083"/>
    </location>
</feature>
<reference evidence="11 12" key="1">
    <citation type="journal article" date="2024" name="G3 (Bethesda)">
        <title>Genome assembly of Hibiscus sabdariffa L. provides insights into metabolisms of medicinal natural products.</title>
        <authorList>
            <person name="Kim T."/>
        </authorList>
    </citation>
    <scope>NUCLEOTIDE SEQUENCE [LARGE SCALE GENOMIC DNA]</scope>
    <source>
        <strain evidence="11">TK-2024</strain>
        <tissue evidence="11">Old leaves</tissue>
    </source>
</reference>